<dbReference type="EMBL" id="JBJXVJ010000004">
    <property type="protein sequence ID" value="MFN1218829.1"/>
    <property type="molecule type" value="Genomic_DNA"/>
</dbReference>
<keyword evidence="2" id="KW-1185">Reference proteome</keyword>
<dbReference type="RefSeq" id="WP_409357680.1">
    <property type="nucleotide sequence ID" value="NZ_JBJXVJ010000004.1"/>
</dbReference>
<name>A0ABW9K8J2_9FLAO</name>
<proteinExistence type="predicted"/>
<dbReference type="Proteomes" id="UP001634154">
    <property type="component" value="Unassembled WGS sequence"/>
</dbReference>
<protein>
    <submittedName>
        <fullName evidence="1">Uncharacterized protein</fullName>
    </submittedName>
</protein>
<accession>A0ABW9K8J2</accession>
<comment type="caution">
    <text evidence="1">The sequence shown here is derived from an EMBL/GenBank/DDBJ whole genome shotgun (WGS) entry which is preliminary data.</text>
</comment>
<gene>
    <name evidence="1" type="ORF">ACKW6Q_17825</name>
</gene>
<reference evidence="1 2" key="1">
    <citation type="submission" date="2024-12" db="EMBL/GenBank/DDBJ databases">
        <title>Draft genome sequence of Chryseobacterium kwangjuense AG447.</title>
        <authorList>
            <person name="Cheptsov V.S."/>
            <person name="Belov A."/>
            <person name="Zavarzina A.G."/>
        </authorList>
    </citation>
    <scope>NUCLEOTIDE SEQUENCE [LARGE SCALE GENOMIC DNA]</scope>
    <source>
        <strain evidence="1 2">AG447</strain>
    </source>
</reference>
<organism evidence="1 2">
    <name type="scientific">Chryseobacterium kwangjuense</name>
    <dbReference type="NCBI Taxonomy" id="267125"/>
    <lineage>
        <taxon>Bacteria</taxon>
        <taxon>Pseudomonadati</taxon>
        <taxon>Bacteroidota</taxon>
        <taxon>Flavobacteriia</taxon>
        <taxon>Flavobacteriales</taxon>
        <taxon>Weeksellaceae</taxon>
        <taxon>Chryseobacterium group</taxon>
        <taxon>Chryseobacterium</taxon>
    </lineage>
</organism>
<evidence type="ECO:0000313" key="2">
    <source>
        <dbReference type="Proteomes" id="UP001634154"/>
    </source>
</evidence>
<evidence type="ECO:0000313" key="1">
    <source>
        <dbReference type="EMBL" id="MFN1218829.1"/>
    </source>
</evidence>
<sequence length="90" mass="10254">MILIVKRTFILNLRKKLVIAGSISNWAEKGIDQSNCIVINDNVQLPVQEINEVLIGKQSYIAFTFDLDTVNEDLIQDILGLNEEQKLRII</sequence>